<evidence type="ECO:0000256" key="4">
    <source>
        <dbReference type="ARBA" id="ARBA00022692"/>
    </source>
</evidence>
<reference evidence="15" key="1">
    <citation type="submission" date="2021-08" db="EMBL/GenBank/DDBJ databases">
        <title>Chromosome-Level Trichoderma cornu-damae using Hi-C Data.</title>
        <authorList>
            <person name="Kim C.S."/>
        </authorList>
    </citation>
    <scope>NUCLEOTIDE SEQUENCE</scope>
    <source>
        <strain evidence="15">KA19-0412C</strain>
    </source>
</reference>
<dbReference type="InterPro" id="IPR037762">
    <property type="entry name" value="C2C_Tricalbin"/>
</dbReference>
<evidence type="ECO:0000256" key="2">
    <source>
        <dbReference type="ARBA" id="ARBA00022448"/>
    </source>
</evidence>
<keyword evidence="8" id="KW-0445">Lipid transport</keyword>
<dbReference type="InterPro" id="IPR037756">
    <property type="entry name" value="C2D_Tricalbin"/>
</dbReference>
<keyword evidence="9" id="KW-0446">Lipid-binding</keyword>
<feature type="domain" description="C2" evidence="13">
    <location>
        <begin position="587"/>
        <end position="707"/>
    </location>
</feature>
<dbReference type="InterPro" id="IPR035892">
    <property type="entry name" value="C2_domain_sf"/>
</dbReference>
<dbReference type="GO" id="GO:0008289">
    <property type="term" value="F:lipid binding"/>
    <property type="evidence" value="ECO:0007669"/>
    <property type="project" value="UniProtKB-KW"/>
</dbReference>
<dbReference type="InterPro" id="IPR037765">
    <property type="entry name" value="C2B_Tricalbin"/>
</dbReference>
<feature type="region of interest" description="Disordered" evidence="11">
    <location>
        <begin position="1332"/>
        <end position="1372"/>
    </location>
</feature>
<feature type="domain" description="C2" evidence="13">
    <location>
        <begin position="713"/>
        <end position="841"/>
    </location>
</feature>
<dbReference type="InterPro" id="IPR037761">
    <property type="entry name" value="C2A_Tricalbin"/>
</dbReference>
<keyword evidence="6" id="KW-0256">Endoplasmic reticulum</keyword>
<evidence type="ECO:0000256" key="11">
    <source>
        <dbReference type="SAM" id="MobiDB-lite"/>
    </source>
</evidence>
<dbReference type="CDD" id="cd04052">
    <property type="entry name" value="C2B_Tricalbin-like"/>
    <property type="match status" value="1"/>
</dbReference>
<keyword evidence="4 12" id="KW-0812">Transmembrane</keyword>
<dbReference type="GO" id="GO:0006869">
    <property type="term" value="P:lipid transport"/>
    <property type="evidence" value="ECO:0007669"/>
    <property type="project" value="UniProtKB-KW"/>
</dbReference>
<evidence type="ECO:0000256" key="5">
    <source>
        <dbReference type="ARBA" id="ARBA00022737"/>
    </source>
</evidence>
<evidence type="ECO:0000256" key="12">
    <source>
        <dbReference type="SAM" id="Phobius"/>
    </source>
</evidence>
<feature type="domain" description="C2" evidence="13">
    <location>
        <begin position="1107"/>
        <end position="1225"/>
    </location>
</feature>
<gene>
    <name evidence="15" type="ORF">Trco_005795</name>
</gene>
<feature type="region of interest" description="Disordered" evidence="11">
    <location>
        <begin position="882"/>
        <end position="975"/>
    </location>
</feature>
<dbReference type="GO" id="GO:0061817">
    <property type="term" value="P:endoplasmic reticulum-plasma membrane tethering"/>
    <property type="evidence" value="ECO:0007669"/>
    <property type="project" value="InterPro"/>
</dbReference>
<proteinExistence type="predicted"/>
<dbReference type="Pfam" id="PF24920">
    <property type="entry name" value="C2_TCB1"/>
    <property type="match status" value="1"/>
</dbReference>
<dbReference type="Proteomes" id="UP000827724">
    <property type="component" value="Unassembled WGS sequence"/>
</dbReference>
<feature type="compositionally biased region" description="Basic and acidic residues" evidence="11">
    <location>
        <begin position="1"/>
        <end position="10"/>
    </location>
</feature>
<evidence type="ECO:0000256" key="7">
    <source>
        <dbReference type="ARBA" id="ARBA00022989"/>
    </source>
</evidence>
<dbReference type="Gene3D" id="2.60.40.150">
    <property type="entry name" value="C2 domain"/>
    <property type="match status" value="4"/>
</dbReference>
<dbReference type="PANTHER" id="PTHR46980">
    <property type="entry name" value="TRICALBIN-1-RELATED"/>
    <property type="match status" value="1"/>
</dbReference>
<evidence type="ECO:0008006" key="17">
    <source>
        <dbReference type="Google" id="ProtNLM"/>
    </source>
</evidence>
<feature type="transmembrane region" description="Helical" evidence="12">
    <location>
        <begin position="184"/>
        <end position="216"/>
    </location>
</feature>
<organism evidence="15 16">
    <name type="scientific">Trichoderma cornu-damae</name>
    <dbReference type="NCBI Taxonomy" id="654480"/>
    <lineage>
        <taxon>Eukaryota</taxon>
        <taxon>Fungi</taxon>
        <taxon>Dikarya</taxon>
        <taxon>Ascomycota</taxon>
        <taxon>Pezizomycotina</taxon>
        <taxon>Sordariomycetes</taxon>
        <taxon>Hypocreomycetidae</taxon>
        <taxon>Hypocreales</taxon>
        <taxon>Hypocreaceae</taxon>
        <taxon>Trichoderma</taxon>
    </lineage>
</organism>
<evidence type="ECO:0000256" key="1">
    <source>
        <dbReference type="ARBA" id="ARBA00004586"/>
    </source>
</evidence>
<dbReference type="CDD" id="cd04045">
    <property type="entry name" value="C2C_Tricalbin-like"/>
    <property type="match status" value="1"/>
</dbReference>
<feature type="region of interest" description="Disordered" evidence="11">
    <location>
        <begin position="1494"/>
        <end position="1530"/>
    </location>
</feature>
<dbReference type="SMART" id="SM00239">
    <property type="entry name" value="C2"/>
    <property type="match status" value="5"/>
</dbReference>
<dbReference type="PROSITE" id="PS51847">
    <property type="entry name" value="SMP"/>
    <property type="match status" value="1"/>
</dbReference>
<keyword evidence="10 12" id="KW-0472">Membrane</keyword>
<dbReference type="CDD" id="cd21678">
    <property type="entry name" value="SMP_TCB"/>
    <property type="match status" value="1"/>
</dbReference>
<dbReference type="CDD" id="cd04044">
    <property type="entry name" value="C2A_Tricalbin-like"/>
    <property type="match status" value="1"/>
</dbReference>
<feature type="compositionally biased region" description="Basic and acidic residues" evidence="11">
    <location>
        <begin position="930"/>
        <end position="943"/>
    </location>
</feature>
<feature type="compositionally biased region" description="Polar residues" evidence="11">
    <location>
        <begin position="1340"/>
        <end position="1350"/>
    </location>
</feature>
<dbReference type="Pfam" id="PF25669">
    <property type="entry name" value="SMP_MUG190-like"/>
    <property type="match status" value="1"/>
</dbReference>
<dbReference type="CDD" id="cd04040">
    <property type="entry name" value="C2D_Tricalbin-like"/>
    <property type="match status" value="1"/>
</dbReference>
<feature type="domain" description="SMP-LTD" evidence="14">
    <location>
        <begin position="243"/>
        <end position="448"/>
    </location>
</feature>
<evidence type="ECO:0000256" key="3">
    <source>
        <dbReference type="ARBA" id="ARBA00022553"/>
    </source>
</evidence>
<feature type="region of interest" description="Disordered" evidence="11">
    <location>
        <begin position="1"/>
        <end position="23"/>
    </location>
</feature>
<evidence type="ECO:0000256" key="9">
    <source>
        <dbReference type="ARBA" id="ARBA00023121"/>
    </source>
</evidence>
<comment type="subcellular location">
    <subcellularLocation>
        <location evidence="1">Endoplasmic reticulum membrane</location>
    </subcellularLocation>
</comment>
<comment type="caution">
    <text evidence="15">The sequence shown here is derived from an EMBL/GenBank/DDBJ whole genome shotgun (WGS) entry which is preliminary data.</text>
</comment>
<dbReference type="PROSITE" id="PS50004">
    <property type="entry name" value="C2"/>
    <property type="match status" value="4"/>
</dbReference>
<dbReference type="GO" id="GO:0005789">
    <property type="term" value="C:endoplasmic reticulum membrane"/>
    <property type="evidence" value="ECO:0007669"/>
    <property type="project" value="UniProtKB-SubCell"/>
</dbReference>
<dbReference type="PIRSF" id="PIRSF037232">
    <property type="entry name" value="Tricalbin"/>
    <property type="match status" value="1"/>
</dbReference>
<feature type="compositionally biased region" description="Basic and acidic residues" evidence="11">
    <location>
        <begin position="1517"/>
        <end position="1530"/>
    </location>
</feature>
<dbReference type="InterPro" id="IPR000008">
    <property type="entry name" value="C2_dom"/>
</dbReference>
<dbReference type="PANTHER" id="PTHR46980:SF2">
    <property type="entry name" value="TRICALBIN-1-RELATED"/>
    <property type="match status" value="1"/>
</dbReference>
<dbReference type="OrthoDB" id="1029639at2759"/>
<dbReference type="EMBL" id="JAIWOZ010000004">
    <property type="protein sequence ID" value="KAH6606642.1"/>
    <property type="molecule type" value="Genomic_DNA"/>
</dbReference>
<dbReference type="Pfam" id="PF00168">
    <property type="entry name" value="C2"/>
    <property type="match status" value="5"/>
</dbReference>
<dbReference type="SUPFAM" id="SSF49562">
    <property type="entry name" value="C2 domain (Calcium/lipid-binding domain, CaLB)"/>
    <property type="match status" value="5"/>
</dbReference>
<evidence type="ECO:0000256" key="8">
    <source>
        <dbReference type="ARBA" id="ARBA00023055"/>
    </source>
</evidence>
<keyword evidence="16" id="KW-1185">Reference proteome</keyword>
<dbReference type="InterPro" id="IPR017147">
    <property type="entry name" value="Tricalbin"/>
</dbReference>
<feature type="domain" description="C2" evidence="13">
    <location>
        <begin position="444"/>
        <end position="562"/>
    </location>
</feature>
<dbReference type="GO" id="GO:0071944">
    <property type="term" value="C:cell periphery"/>
    <property type="evidence" value="ECO:0007669"/>
    <property type="project" value="UniProtKB-ARBA"/>
</dbReference>
<dbReference type="InterPro" id="IPR031468">
    <property type="entry name" value="SMP_LBD"/>
</dbReference>
<evidence type="ECO:0000256" key="10">
    <source>
        <dbReference type="ARBA" id="ARBA00023136"/>
    </source>
</evidence>
<keyword evidence="3" id="KW-0597">Phosphoprotein</keyword>
<evidence type="ECO:0000259" key="14">
    <source>
        <dbReference type="PROSITE" id="PS51847"/>
    </source>
</evidence>
<sequence>MSALEARELKQQGAIEAAQDPRSLLSADDAQRVMVDQARNAGAPAFSFDPNATIEQKRAQVAAAIPPELQHIRRNKATAIATDVDDGTGPDEELPEPTKEGVLEVAKDEQGKQLVNEDPEAVEVPYSRTGWAPRIGWPADSALQAESLLDHATWVESNLPDHLYGETMSSSYADKTDWYHNTGVIIFACIASWLVAVLGGGLGWVIMVMAICGTYYRTSSRRVRRNFRDDITRELALKRLEADHESLEWINSFLLKFWPIYQPVLAQTIVNSVDQVLSSATPAFLDSLKLKTFTLGTKPPRMEHVKTYPNVGDDIVRMDWKFSFTPNDTADMTARQIRNKINPKVVLEIRVGKAMISKGLDVIVEDMAFSGIMRLNIKLQIPFPHVEKIEMCFLEKPTIDYVCKPLGGENFGFDINFIPGLEKFILEQIHGNLAPMMYAPHVFPIEVAKMLAGSPVDQAVGVLVVTLHGAHNLRNTDNFAGTVDPYAVLTLNRRQELARTKTVDDNPNPRWNETHYIIVTSFNDSLDIQVFDKNGFRKSKELGVASFPLERLQELHVYENERLEVLGGGKNRGVVSCDFRFFPVLEGHKGEDGKMEPPPVSNQGILRFTVEQAKDLDGTKSLVGLLNPYAIMFLNGKVIHQTKKLKRVNNPIWDNGSKEILITDRKRAKLGVTIKDDRDLSSDLTLGKYQIKLDDLLECMEQGKEWYHLAGAQTGRVKMTAQWRPVAISGVAGTGGYITPIGVMRLHFKKANDLRNFEAFGKSDPYVRVLLSGIDKARTVTFKNDLNPEWDEVLYVPVHSARDRLTLEVMDEEKVGKDRSLGLCEVSAATFIQQDELGEYLVHDTKHVFHSDLRIHGKGISKGTLTYTVAFYPCLNIADPEEEEEETAAAAAAAAEEGKAAEENGEEPKGSLDRPLSSASKSTPKASLEVSRKSVDMPRKSVDTGKLSPTIGEDGRPISPASMRSSISIEKKGPPKVRLSPEELLRYESGILIFRLLESEMPERDSRLEIFVDDMAYPSYTSSTVPSKLHKFDEIGDCVIRELDFSRLTLKARKKGDDVEDTLAYLSGNTLETLKQCLDLDDKFNNPTTLKLKSDDGKTCWVKVSLKYIPLKMDLDPSESINNMGNLRIDVLSGADLPSADRNGKSDPYCKFELNDVEVYKTKVQKKTLSPVWNEFFDISVPSRTSAKFVCNVYDYDFADKPDFLGATVIRLDALEPFKATEQSFPLDGKSGSIRLRMVFRPDYITRARQGTSTFQGTFGGTSRIVTGVAGVPFKGGAAVAGAVGHGVGKGASFLKRGILGKKDREDSNGSLSELAEAPTVPSIITNGSDFAIGNGSGNGSVRPTTSAVDSSRDYPPHLTPEGSGHNRTRSFGSSSIHSAIGFGTPTGTATFTVVGASGYSQSTDLYIVITQISPREKVVGKTKHYKSPTGQWTYDETFRFSCTPDAQFKIEARGEHLFGSDDGLGEHFYFVEETATATPKDLSVGAGTVTIKSSFQPAEEKYPDSPKSFSRRSFLSKREPRSRDPTPNP</sequence>
<feature type="compositionally biased region" description="Basic and acidic residues" evidence="11">
    <location>
        <begin position="896"/>
        <end position="912"/>
    </location>
</feature>
<accession>A0A9P8QQG8</accession>
<dbReference type="InterPro" id="IPR052455">
    <property type="entry name" value="Tricalbin_domain"/>
</dbReference>
<keyword evidence="2" id="KW-0813">Transport</keyword>
<evidence type="ECO:0000313" key="15">
    <source>
        <dbReference type="EMBL" id="KAH6606642.1"/>
    </source>
</evidence>
<dbReference type="InterPro" id="IPR056910">
    <property type="entry name" value="TCB1-3_C2"/>
</dbReference>
<keyword evidence="7 12" id="KW-1133">Transmembrane helix</keyword>
<keyword evidence="5" id="KW-0677">Repeat</keyword>
<protein>
    <recommendedName>
        <fullName evidence="17">Tricalbin</fullName>
    </recommendedName>
</protein>
<evidence type="ECO:0000313" key="16">
    <source>
        <dbReference type="Proteomes" id="UP000827724"/>
    </source>
</evidence>
<name>A0A9P8QQG8_9HYPO</name>
<evidence type="ECO:0000256" key="6">
    <source>
        <dbReference type="ARBA" id="ARBA00022824"/>
    </source>
</evidence>
<evidence type="ECO:0000259" key="13">
    <source>
        <dbReference type="PROSITE" id="PS50004"/>
    </source>
</evidence>